<organism evidence="3 4">
    <name type="scientific">Elliptochloris bilobata</name>
    <dbReference type="NCBI Taxonomy" id="381761"/>
    <lineage>
        <taxon>Eukaryota</taxon>
        <taxon>Viridiplantae</taxon>
        <taxon>Chlorophyta</taxon>
        <taxon>core chlorophytes</taxon>
        <taxon>Trebouxiophyceae</taxon>
        <taxon>Trebouxiophyceae incertae sedis</taxon>
        <taxon>Elliptochloris clade</taxon>
        <taxon>Elliptochloris</taxon>
    </lineage>
</organism>
<proteinExistence type="inferred from homology"/>
<evidence type="ECO:0000256" key="1">
    <source>
        <dbReference type="ARBA" id="ARBA00038101"/>
    </source>
</evidence>
<dbReference type="InterPro" id="IPR050767">
    <property type="entry name" value="Sel1_AlgK"/>
</dbReference>
<dbReference type="SMART" id="SM00671">
    <property type="entry name" value="SEL1"/>
    <property type="match status" value="10"/>
</dbReference>
<dbReference type="GO" id="GO:0005789">
    <property type="term" value="C:endoplasmic reticulum membrane"/>
    <property type="evidence" value="ECO:0007669"/>
    <property type="project" value="TreeGrafter"/>
</dbReference>
<sequence>MEAEGADESGLKEEWYKRALELRQKADPSQADWLEAALLLKDAAGAQIAPQASQGLDALASWAASGASVVANASRAAARGDDGTDRGEGSMDWAGEAGDDPLEWGYTGVEVAADGHLGALMELARATERGEGMPANALLAWRLMREAGARGHAGAQAEVGLRLATGALPAPDGGAALALRPPRWREAAVHLYFGAAGNDTLAQLALGYRHMQGLGVPRSCAAAVLYYQPVAEQVIELARRPSALPQIERMRLSAGGVPRMQPSREQQKLHFQWFADLGSPEAQRALGQLLSQGSLRDPAQALHYFRQAAEAGDADAMAHLGHMFANGAGVAPSNVSALEWFTAAAEHAHPSAQYGLGYLHLAGYGVEKDARKAFEFFTKAAEQGHVEAWFHLGVLHLRGWGTPASAAQALNYFSLAAKMGHLLAQYNLAMIHLSGSAAEKAGCMAALELLKRVAERGPWAALLQDAAAHWAAGDAPAALLAYLRGAEAGLELAQANAAWMLGRGLGAGGPAAQALALRLHQRAAGQGNVEALLQLGDSHWYGRGVARDWARAGQLYAAAAKFRNAQALFNLGIMHEFGAGLPRDMHLAKRHYDRALEAQPDARLPVQLALASLELHKWWDSVHPYLPRSLNWLWVRVYAIRDPGPTTQAVTEGDLAGSRDNIGLGLGLLERLLDSGLLGGRAGAPPGALGERGDLGPEHKDRASRRPNGEGGLVARHWVGEPSESLILLALCVGLGLVLWRRRSLRATQLAARRGGPATNVPAPRQLARDAAAAPVAAQYAAPAEAGAPAAVARQRTAVPLAAQPAAPVGADEPHFKKQATADPRRLLTDRSAYIEHLESELKRVSAACLTVHSFSERIESTETQAQLLEEKVLSVARLASNVQDQGEQRAFALAARLHKLELAHLERAPCQVIM</sequence>
<feature type="region of interest" description="Disordered" evidence="2">
    <location>
        <begin position="73"/>
        <end position="97"/>
    </location>
</feature>
<dbReference type="PANTHER" id="PTHR11102:SF147">
    <property type="entry name" value="SEL1L ADAPTOR SUBUNIT OF ERAD E3 UBIQUITIN LIGASE"/>
    <property type="match status" value="1"/>
</dbReference>
<dbReference type="SUPFAM" id="SSF81901">
    <property type="entry name" value="HCP-like"/>
    <property type="match status" value="3"/>
</dbReference>
<protein>
    <submittedName>
        <fullName evidence="3">Uncharacterized protein</fullName>
    </submittedName>
</protein>
<dbReference type="Proteomes" id="UP001445335">
    <property type="component" value="Unassembled WGS sequence"/>
</dbReference>
<dbReference type="Gene3D" id="1.25.40.10">
    <property type="entry name" value="Tetratricopeptide repeat domain"/>
    <property type="match status" value="2"/>
</dbReference>
<evidence type="ECO:0000313" key="3">
    <source>
        <dbReference type="EMBL" id="KAK9842449.1"/>
    </source>
</evidence>
<dbReference type="Pfam" id="PF08238">
    <property type="entry name" value="Sel1"/>
    <property type="match status" value="10"/>
</dbReference>
<gene>
    <name evidence="3" type="ORF">WJX81_000710</name>
</gene>
<evidence type="ECO:0000256" key="2">
    <source>
        <dbReference type="SAM" id="MobiDB-lite"/>
    </source>
</evidence>
<reference evidence="3 4" key="1">
    <citation type="journal article" date="2024" name="Nat. Commun.">
        <title>Phylogenomics reveals the evolutionary origins of lichenization in chlorophyte algae.</title>
        <authorList>
            <person name="Puginier C."/>
            <person name="Libourel C."/>
            <person name="Otte J."/>
            <person name="Skaloud P."/>
            <person name="Haon M."/>
            <person name="Grisel S."/>
            <person name="Petersen M."/>
            <person name="Berrin J.G."/>
            <person name="Delaux P.M."/>
            <person name="Dal Grande F."/>
            <person name="Keller J."/>
        </authorList>
    </citation>
    <scope>NUCLEOTIDE SEQUENCE [LARGE SCALE GENOMIC DNA]</scope>
    <source>
        <strain evidence="3 4">SAG 245.80</strain>
    </source>
</reference>
<dbReference type="EMBL" id="JALJOU010000007">
    <property type="protein sequence ID" value="KAK9842449.1"/>
    <property type="molecule type" value="Genomic_DNA"/>
</dbReference>
<dbReference type="InterPro" id="IPR011990">
    <property type="entry name" value="TPR-like_helical_dom_sf"/>
</dbReference>
<dbReference type="AlphaFoldDB" id="A0AAW1S944"/>
<feature type="region of interest" description="Disordered" evidence="2">
    <location>
        <begin position="683"/>
        <end position="710"/>
    </location>
</feature>
<feature type="compositionally biased region" description="Basic and acidic residues" evidence="2">
    <location>
        <begin position="691"/>
        <end position="701"/>
    </location>
</feature>
<dbReference type="InterPro" id="IPR006597">
    <property type="entry name" value="Sel1-like"/>
</dbReference>
<keyword evidence="4" id="KW-1185">Reference proteome</keyword>
<feature type="compositionally biased region" description="Basic and acidic residues" evidence="2">
    <location>
        <begin position="78"/>
        <end position="89"/>
    </location>
</feature>
<dbReference type="GO" id="GO:0036503">
    <property type="term" value="P:ERAD pathway"/>
    <property type="evidence" value="ECO:0007669"/>
    <property type="project" value="TreeGrafter"/>
</dbReference>
<dbReference type="PANTHER" id="PTHR11102">
    <property type="entry name" value="SEL-1-LIKE PROTEIN"/>
    <property type="match status" value="1"/>
</dbReference>
<evidence type="ECO:0000313" key="4">
    <source>
        <dbReference type="Proteomes" id="UP001445335"/>
    </source>
</evidence>
<comment type="caution">
    <text evidence="3">The sequence shown here is derived from an EMBL/GenBank/DDBJ whole genome shotgun (WGS) entry which is preliminary data.</text>
</comment>
<comment type="similarity">
    <text evidence="1">Belongs to the sel-1 family.</text>
</comment>
<name>A0AAW1S944_9CHLO</name>
<accession>A0AAW1S944</accession>